<protein>
    <recommendedName>
        <fullName evidence="6">Secreted protein</fullName>
    </recommendedName>
</protein>
<sequence length="736" mass="76577">MVRPASLLPALVAAAAALTGPLALAGPACALPVPETSSIAAGSAVRTALHAAAPRPRAGAAPRYDAPLDVSIDTLTPAYVPRRGPIRVTGSVTNNSDEVWTDVRAYSFISSTPMTSAEELKDAAAVDPEEYVGDRITEPGTFDTIDQIDPGASAPYSIKVPRKDLPVSAAGVYWFGVHALGATPEGRVDGADGRARTFLPLVDPTRKSVDTALVVPLRRDISWAPDGSLEDGPGWTDDLAPGGRLRSLVDFGASAGSRPITWLLDPALPDAVRRLADGNAPRSIAPTDTTDPGATESPSPSDSASPSDGATTADQQAADSAATVAGDAWLDRLHDALRNSEILALPYGDLDVSAAAASDPGLYERARRRSGTTLAPWGLSMHPAIGAPSGYLSTQAIHLADPSDTVLVTDRMIDGDAPTVARAPGHTLVTTSNAASTGGPGPEDRLTSVALRQRIVSEAALRLLEPGRPPLVVVLPHDWVPTDTSGFFEGLDIPWLDLTTVSGAASRTGRPVPEDALHYPQRQADRELDVANFTSAEALVDAGKTLQNVLTQNTTVARAVADQAMTSTSYSARLHPDGSRASADRSREWIDGQLASIAVEAPSAVTLSSTTGRFAATVSNGLDQPVTVRIKALSDQPMTIEGPQEVVVAPHGRNTVLLNAHTSTLGVHNVTLVVTDLDGTPLGSSDQLPIRSAQVSTVIWVILGTGVVLLFGAIAVRLVRRVRAARRARSAAGSVA</sequence>
<keyword evidence="2" id="KW-1133">Transmembrane helix</keyword>
<accession>A0A7W3J3Q8</accession>
<dbReference type="Proteomes" id="UP000580910">
    <property type="component" value="Unassembled WGS sequence"/>
</dbReference>
<keyword evidence="3" id="KW-0732">Signal</keyword>
<evidence type="ECO:0000313" key="5">
    <source>
        <dbReference type="Proteomes" id="UP000580910"/>
    </source>
</evidence>
<evidence type="ECO:0000313" key="4">
    <source>
        <dbReference type="EMBL" id="MBA8805672.1"/>
    </source>
</evidence>
<gene>
    <name evidence="4" type="ORF">FB382_004017</name>
</gene>
<dbReference type="EMBL" id="JACGXA010000003">
    <property type="protein sequence ID" value="MBA8805672.1"/>
    <property type="molecule type" value="Genomic_DNA"/>
</dbReference>
<feature type="region of interest" description="Disordered" evidence="1">
    <location>
        <begin position="277"/>
        <end position="320"/>
    </location>
</feature>
<organism evidence="4 5">
    <name type="scientific">Nocardioides ginsengisegetis</name>
    <dbReference type="NCBI Taxonomy" id="661491"/>
    <lineage>
        <taxon>Bacteria</taxon>
        <taxon>Bacillati</taxon>
        <taxon>Actinomycetota</taxon>
        <taxon>Actinomycetes</taxon>
        <taxon>Propionibacteriales</taxon>
        <taxon>Nocardioidaceae</taxon>
        <taxon>Nocardioides</taxon>
    </lineage>
</organism>
<feature type="chain" id="PRO_5039412021" description="Secreted protein" evidence="3">
    <location>
        <begin position="26"/>
        <end position="736"/>
    </location>
</feature>
<feature type="compositionally biased region" description="Low complexity" evidence="1">
    <location>
        <begin position="295"/>
        <end position="320"/>
    </location>
</feature>
<keyword evidence="5" id="KW-1185">Reference proteome</keyword>
<evidence type="ECO:0008006" key="6">
    <source>
        <dbReference type="Google" id="ProtNLM"/>
    </source>
</evidence>
<comment type="caution">
    <text evidence="4">The sequence shown here is derived from an EMBL/GenBank/DDBJ whole genome shotgun (WGS) entry which is preliminary data.</text>
</comment>
<keyword evidence="2" id="KW-0472">Membrane</keyword>
<feature type="transmembrane region" description="Helical" evidence="2">
    <location>
        <begin position="698"/>
        <end position="719"/>
    </location>
</feature>
<evidence type="ECO:0000256" key="2">
    <source>
        <dbReference type="SAM" id="Phobius"/>
    </source>
</evidence>
<dbReference type="AlphaFoldDB" id="A0A7W3J3Q8"/>
<name>A0A7W3J3Q8_9ACTN</name>
<reference evidence="4 5" key="1">
    <citation type="submission" date="2020-07" db="EMBL/GenBank/DDBJ databases">
        <title>Sequencing the genomes of 1000 actinobacteria strains.</title>
        <authorList>
            <person name="Klenk H.-P."/>
        </authorList>
    </citation>
    <scope>NUCLEOTIDE SEQUENCE [LARGE SCALE GENOMIC DNA]</scope>
    <source>
        <strain evidence="4 5">DSM 21349</strain>
    </source>
</reference>
<feature type="signal peptide" evidence="3">
    <location>
        <begin position="1"/>
        <end position="25"/>
    </location>
</feature>
<dbReference type="Pfam" id="PF19516">
    <property type="entry name" value="DUF6049"/>
    <property type="match status" value="1"/>
</dbReference>
<dbReference type="InterPro" id="IPR046112">
    <property type="entry name" value="DUF6049"/>
</dbReference>
<keyword evidence="2" id="KW-0812">Transmembrane</keyword>
<dbReference type="RefSeq" id="WP_182541711.1">
    <property type="nucleotide sequence ID" value="NZ_JACGXA010000003.1"/>
</dbReference>
<evidence type="ECO:0000256" key="1">
    <source>
        <dbReference type="SAM" id="MobiDB-lite"/>
    </source>
</evidence>
<evidence type="ECO:0000256" key="3">
    <source>
        <dbReference type="SAM" id="SignalP"/>
    </source>
</evidence>
<proteinExistence type="predicted"/>